<comment type="subcellular location">
    <subcellularLocation>
        <location evidence="1">Bacterial flagellum</location>
    </subcellularLocation>
    <subcellularLocation>
        <location evidence="2">Secreted</location>
    </subcellularLocation>
</comment>
<keyword evidence="6" id="KW-0975">Bacterial flagellum</keyword>
<sequence>MANIFMSLGTGVSGLNAAQLQISTTGNNIANADSNYYTRQRVVQSASPAMNTVPGGVGTGTQVDTITRLHDEFAYSRLKYSSSNLENTAYKQRILQEATKYFPDLKDNGMVKDIQEYFSAWNNFASNPNAGAQKVNLINKASVLTASINRSSKMLYDMHEKIDETIKININEINSLGRQIANINKQIQRIESGADAGIKINANDLRDKRDELELAMSKLVNTAVYKSDLKSNSRVDTGITDQGKYYNLNIGGVSIVDGVNFHEISMSSTESGRYTKIYYEREDGRRIPMEEKITGGKIGAALDLRGRNYESDNDKFSDGTIQKYIDNLNTFSKTLITSTNNIYAESAVEISNSDPISYLEGDKTLMNHDNSIRNGSFEAIVYDNKGNVVARKTINVNGTTTMNDTRYGNSIVKDFNSNSDDNKDNNMLNDVDDFFEASYFYDKNTKKGTFSLIPKQAQGLYSISIVDHGTNFPGAVGINRFFSGTDSNSIGINQNFTQDHTKLRAYSKPVIGNNEVANKMIQLQYQKQTFYSSGIALDRDETIEGYYRYLTTDMASDTEANNTIHDTNTSLQKTAEEEFQSTSGVDTNEELTNLIRFQASYGAAAKIITTVDQMLDTLLSLKQ</sequence>
<evidence type="ECO:0000256" key="4">
    <source>
        <dbReference type="ARBA" id="ARBA00016244"/>
    </source>
</evidence>
<dbReference type="PANTHER" id="PTHR30033">
    <property type="entry name" value="FLAGELLAR HOOK-ASSOCIATED PROTEIN 1"/>
    <property type="match status" value="1"/>
</dbReference>
<accession>A0A0M4TN26</accession>
<evidence type="ECO:0000256" key="6">
    <source>
        <dbReference type="ARBA" id="ARBA00023143"/>
    </source>
</evidence>
<organism evidence="10 11">
    <name type="scientific">Campylobacter concisus</name>
    <dbReference type="NCBI Taxonomy" id="199"/>
    <lineage>
        <taxon>Bacteria</taxon>
        <taxon>Pseudomonadati</taxon>
        <taxon>Campylobacterota</taxon>
        <taxon>Epsilonproteobacteria</taxon>
        <taxon>Campylobacterales</taxon>
        <taxon>Campylobacteraceae</taxon>
        <taxon>Campylobacter</taxon>
    </lineage>
</organism>
<dbReference type="GO" id="GO:0009424">
    <property type="term" value="C:bacterial-type flagellum hook"/>
    <property type="evidence" value="ECO:0007669"/>
    <property type="project" value="InterPro"/>
</dbReference>
<dbReference type="GO" id="GO:0044780">
    <property type="term" value="P:bacterial-type flagellum assembly"/>
    <property type="evidence" value="ECO:0007669"/>
    <property type="project" value="InterPro"/>
</dbReference>
<gene>
    <name evidence="10" type="primary">flgK</name>
    <name evidence="10" type="ORF">CCON33237_1039</name>
</gene>
<dbReference type="Pfam" id="PF00460">
    <property type="entry name" value="Flg_bb_rod"/>
    <property type="match status" value="1"/>
</dbReference>
<protein>
    <recommendedName>
        <fullName evidence="4">Flagellar hook-associated protein 1</fullName>
    </recommendedName>
</protein>
<dbReference type="InterPro" id="IPR010930">
    <property type="entry name" value="Flg_bb/hook_C_dom"/>
</dbReference>
<dbReference type="RefSeq" id="WP_054196704.1">
    <property type="nucleotide sequence ID" value="NZ_CABMKQ010000043.1"/>
</dbReference>
<evidence type="ECO:0000259" key="9">
    <source>
        <dbReference type="Pfam" id="PF22638"/>
    </source>
</evidence>
<evidence type="ECO:0000313" key="11">
    <source>
        <dbReference type="Proteomes" id="UP000066049"/>
    </source>
</evidence>
<evidence type="ECO:0000259" key="7">
    <source>
        <dbReference type="Pfam" id="PF00460"/>
    </source>
</evidence>
<dbReference type="GO" id="GO:0005576">
    <property type="term" value="C:extracellular region"/>
    <property type="evidence" value="ECO:0007669"/>
    <property type="project" value="UniProtKB-SubCell"/>
</dbReference>
<dbReference type="KEGG" id="ccoc:CCON33237_1039"/>
<dbReference type="Proteomes" id="UP000066049">
    <property type="component" value="Chromosome"/>
</dbReference>
<keyword evidence="10" id="KW-0282">Flagellum</keyword>
<name>A0A0M4TN26_9BACT</name>
<dbReference type="GO" id="GO:0005198">
    <property type="term" value="F:structural molecule activity"/>
    <property type="evidence" value="ECO:0007669"/>
    <property type="project" value="InterPro"/>
</dbReference>
<feature type="domain" description="Flagellar basal-body/hook protein C-terminal" evidence="8">
    <location>
        <begin position="579"/>
        <end position="621"/>
    </location>
</feature>
<dbReference type="Pfam" id="PF22638">
    <property type="entry name" value="FlgK_D1"/>
    <property type="match status" value="1"/>
</dbReference>
<dbReference type="PATRIC" id="fig|199.248.peg.1077"/>
<evidence type="ECO:0000313" key="10">
    <source>
        <dbReference type="EMBL" id="ALF47714.1"/>
    </source>
</evidence>
<reference evidence="11" key="1">
    <citation type="submission" date="2015-08" db="EMBL/GenBank/DDBJ databases">
        <title>Comparative genomics of the Campylobacter concisus group.</title>
        <authorList>
            <person name="Miller W.G."/>
            <person name="Yee E."/>
            <person name="Chapman M.H."/>
            <person name="Huynh S."/>
            <person name="Bono J.L."/>
            <person name="On S.L.W."/>
            <person name="St Leger J."/>
            <person name="Foster G."/>
            <person name="Parker C.T."/>
        </authorList>
    </citation>
    <scope>NUCLEOTIDE SEQUENCE [LARGE SCALE GENOMIC DNA]</scope>
    <source>
        <strain evidence="11">ATCC 33237</strain>
    </source>
</reference>
<dbReference type="InterPro" id="IPR053927">
    <property type="entry name" value="FlgK_helical"/>
</dbReference>
<dbReference type="NCBIfam" id="TIGR02492">
    <property type="entry name" value="flgK_ends"/>
    <property type="match status" value="1"/>
</dbReference>
<keyword evidence="10" id="KW-0966">Cell projection</keyword>
<dbReference type="EMBL" id="CP012541">
    <property type="protein sequence ID" value="ALF47714.1"/>
    <property type="molecule type" value="Genomic_DNA"/>
</dbReference>
<dbReference type="GeneID" id="28662716"/>
<evidence type="ECO:0000256" key="3">
    <source>
        <dbReference type="ARBA" id="ARBA00009677"/>
    </source>
</evidence>
<feature type="domain" description="Flagellar basal body rod protein N-terminal" evidence="7">
    <location>
        <begin position="10"/>
        <end position="33"/>
    </location>
</feature>
<dbReference type="PANTHER" id="PTHR30033:SF1">
    <property type="entry name" value="FLAGELLAR HOOK-ASSOCIATED PROTEIN 1"/>
    <property type="match status" value="1"/>
</dbReference>
<keyword evidence="5" id="KW-0964">Secreted</keyword>
<dbReference type="AlphaFoldDB" id="A0A0M4TN26"/>
<evidence type="ECO:0000256" key="5">
    <source>
        <dbReference type="ARBA" id="ARBA00022525"/>
    </source>
</evidence>
<proteinExistence type="inferred from homology"/>
<evidence type="ECO:0000256" key="2">
    <source>
        <dbReference type="ARBA" id="ARBA00004613"/>
    </source>
</evidence>
<dbReference type="InterPro" id="IPR019776">
    <property type="entry name" value="Flagellar_basal_body_rod_CS"/>
</dbReference>
<evidence type="ECO:0000256" key="1">
    <source>
        <dbReference type="ARBA" id="ARBA00004365"/>
    </source>
</evidence>
<dbReference type="Pfam" id="PF06429">
    <property type="entry name" value="Flg_bbr_C"/>
    <property type="match status" value="1"/>
</dbReference>
<dbReference type="PROSITE" id="PS00588">
    <property type="entry name" value="FLAGELLA_BB_ROD"/>
    <property type="match status" value="1"/>
</dbReference>
<dbReference type="PRINTS" id="PR01005">
    <property type="entry name" value="FLGHOOKAP1"/>
</dbReference>
<keyword evidence="10" id="KW-0969">Cilium</keyword>
<comment type="similarity">
    <text evidence="3">Belongs to the flagella basal body rod proteins family.</text>
</comment>
<dbReference type="InterPro" id="IPR001444">
    <property type="entry name" value="Flag_bb_rod_N"/>
</dbReference>
<dbReference type="SUPFAM" id="SSF64518">
    <property type="entry name" value="Phase 1 flagellin"/>
    <property type="match status" value="1"/>
</dbReference>
<feature type="domain" description="Flagellar hook-associated protein FlgK helical" evidence="9">
    <location>
        <begin position="99"/>
        <end position="344"/>
    </location>
</feature>
<evidence type="ECO:0000259" key="8">
    <source>
        <dbReference type="Pfam" id="PF06429"/>
    </source>
</evidence>
<dbReference type="InterPro" id="IPR002371">
    <property type="entry name" value="FlgK"/>
</dbReference>